<dbReference type="PANTHER" id="PTHR24198:SF165">
    <property type="entry name" value="ANKYRIN REPEAT-CONTAINING PROTEIN-RELATED"/>
    <property type="match status" value="1"/>
</dbReference>
<feature type="coiled-coil region" evidence="4">
    <location>
        <begin position="1989"/>
        <end position="2016"/>
    </location>
</feature>
<dbReference type="Gene3D" id="1.25.40.20">
    <property type="entry name" value="Ankyrin repeat-containing domain"/>
    <property type="match status" value="4"/>
</dbReference>
<feature type="compositionally biased region" description="Polar residues" evidence="5">
    <location>
        <begin position="5471"/>
        <end position="5481"/>
    </location>
</feature>
<evidence type="ECO:0000313" key="7">
    <source>
        <dbReference type="EMBL" id="KAK3245272.1"/>
    </source>
</evidence>
<organism evidence="7 8">
    <name type="scientific">Cymbomonas tetramitiformis</name>
    <dbReference type="NCBI Taxonomy" id="36881"/>
    <lineage>
        <taxon>Eukaryota</taxon>
        <taxon>Viridiplantae</taxon>
        <taxon>Chlorophyta</taxon>
        <taxon>Pyramimonadophyceae</taxon>
        <taxon>Pyramimonadales</taxon>
        <taxon>Pyramimonadaceae</taxon>
        <taxon>Cymbomonas</taxon>
    </lineage>
</organism>
<feature type="compositionally biased region" description="Basic and acidic residues" evidence="5">
    <location>
        <begin position="4550"/>
        <end position="4562"/>
    </location>
</feature>
<dbReference type="PROSITE" id="PS50088">
    <property type="entry name" value="ANK_REPEAT"/>
    <property type="match status" value="7"/>
</dbReference>
<feature type="region of interest" description="Disordered" evidence="5">
    <location>
        <begin position="5471"/>
        <end position="5504"/>
    </location>
</feature>
<feature type="compositionally biased region" description="Basic and acidic residues" evidence="5">
    <location>
        <begin position="5482"/>
        <end position="5493"/>
    </location>
</feature>
<dbReference type="SMART" id="SM00382">
    <property type="entry name" value="AAA"/>
    <property type="match status" value="2"/>
</dbReference>
<feature type="coiled-coil region" evidence="4">
    <location>
        <begin position="1773"/>
        <end position="1817"/>
    </location>
</feature>
<feature type="region of interest" description="Disordered" evidence="5">
    <location>
        <begin position="2115"/>
        <end position="2134"/>
    </location>
</feature>
<dbReference type="Pfam" id="PF12796">
    <property type="entry name" value="Ank_2"/>
    <property type="match status" value="3"/>
</dbReference>
<dbReference type="InterPro" id="IPR007111">
    <property type="entry name" value="NACHT_NTPase"/>
</dbReference>
<feature type="coiled-coil region" evidence="4">
    <location>
        <begin position="2057"/>
        <end position="2084"/>
    </location>
</feature>
<feature type="region of interest" description="Disordered" evidence="5">
    <location>
        <begin position="2867"/>
        <end position="2903"/>
    </location>
</feature>
<dbReference type="Proteomes" id="UP001190700">
    <property type="component" value="Unassembled WGS sequence"/>
</dbReference>
<evidence type="ECO:0000256" key="3">
    <source>
        <dbReference type="PROSITE-ProRule" id="PRU00023"/>
    </source>
</evidence>
<dbReference type="PROSITE" id="PS50837">
    <property type="entry name" value="NACHT"/>
    <property type="match status" value="1"/>
</dbReference>
<sequence>MSAKLGADRGDDIRLLVDVTLDAAARCASAGPETRARLLCLLQSADRLLWAGVEPDVEGEDRSPHWQARLRAIRKVCGVPRAAERGPLGVALQELLMARVELRIWHLPRARREAQTAGAVFDLTLGAIKSVLTMKVDETLLRGVQRAAGLAAEAGYRALTAQCFTELAVQDQLAMLVRSLPAEGVKVKDGCAMVEEVEQALHSLQDQHFQRGDGDGAAWEPTPGRWEPKAAFAALLAELASGPVGSALHARAMPLPLLRRLCVGDADGDALGLVDLMSLGLSAPPKGRSPAMLHLARWAQQLSNPGTLEGWREKGVEILNEELRRVAEEPRAALAGISGRLRVLGAGNALAQLGEKLRHGEAQARRAREVTLWKSEAEEILAECGRTVDTLRGVVQAAQAAVDTAKPAATRVTKLLQVLAGPGASFTPASALASLRRMVLLGSLAAERAHCADAPGAPPAEVIREAARAHLAAQLKDAMKTALLDEMLAKAIEGLKKDAAAAEKGCHTSWEELVLIEPSLEGAVARAEDGVIEAVRALRVELECGVAVIGAVVMIVPEANLGKRTNSTETKAMSDLVRQHAEAAPKLKCLWDSAMEDLKRGWRADLERACCERASIRAPAGNSGGPPAPSLKLEEAVEKIVGRIVDAFFPERTNEEEKDSLCALLDALDAAEESLRGTSTTPRVPARADAAKTVSDWKLAEFVGDAVAHANAALAVLKQLAGCLPRCDEELEHISDAIGEALHALTSTAPPKKSIFPWWNRGTHQLSAPQPADVAQGVSKLATLLTQLGATLLQWLEDPATATESAFAKEGENSAPPFVCLLRALEALRGISFLRNAASFTAGQAFAQTAPQAGCLRGGLACIMGCGRLAKPEKPLHHDKDFAGDNCVSIKDAIASPATELDKTRDPDAALTWVVTQAADSVSETDVKGGSAAGSPDGELGGIKSGAVLRDLDARELDTAEQLQVVVEKRTRLLEVLCYASQANAARAQEELAKVHTAAVQVAWVALETGSGAAEAPAVEDIIKLVDTLFQVLRQCALKPALVARVVGTLRCVQWLVLPAMRRVGVKQMDGEKWAREAREVRRICARMPRPRNITGSPALLELSLTRIEMTLSQLPGPGVAQTAGAVMKVAFGLGQLLLTGTGANTVVSGVKDGAKVLTSAARKALHKECFTELARMDVLAAAAAAARRRCPPGSPAEEVYGWVEDVQKLHFVRLPDGCWEPVPGRWEPKAAFAGLLGDLAMEGLKSGVCDTALLERLCLGEPSQVGLAQLLRLGLSDTLSVDGKVRERATVLLLTEWVQRALLEEWSPEQWAKDGSAFLQARLGLLAQEAHAQLVSAAASLKAEAERIAALDWSRPTNKLRREAQQLLAAAQQAVDATRAALRQLGGSAEALRNLLRRALTVLHTICALGQPGVAHRAALVRLAEAFGLQDELAPERLQAWLETEVHGRLGPSLEVLAARSDDPARGEGDGGKGGGQERAAGLAKVMAEEVLGALRDELAQKVLQVAAVEALVNAAPNRKAAAHTGSQARCATELSAELGECMEATRAAVLPALQELLAEAVGNAEAGGNKGESRGADAEAAAQVPQSLQDLTALIEKALGGWRSALEGRIQALVGVTSAVPNPTSSWLPPGHLLLDLAAHTEAALGVIEMTAKAACDCEAELARLGVVLERAEAAVGAREMGSVARGVAVDELVREARQLAAMILEAAAGADAKGRGEEQRKACGAGADAEQDPADGHWERREVGWSLWCALGALRWLTTVQLADAAGEMKEGVKEEVKEEVEKALKAQQEAVTAARKELENALLEMKVAAMEQLEHLAASVREAGESVVAGIADTAIGEVCGALLAPMTGLLGEVVRAGAAWRDAELWQVREVAAVVTLQVLAFLRDAARARLTNDTENENEEAQNGAGWDREGVEHVRQELQACVMQSLAYEPVTSVRAVLLRGEALAAELNLVHGTTQRAEEKEVEGSEEERCGAWAEMKGAVKVKLAAGLAALEKARAEVEREAEPLKKQERLLACREALASLAGVSRNVQDIGSALQVTMAFLTGMDTKLDAVGASLDALQAEVRELREDVRRLVGRPVLEEIWEQMERSAAGGRRLHERVYIPARGVHGGEDGKFEPDKDTNPPKDLLDKVRDEFLSKEEKSVLLLSGPAGSGKTTFVEQLVLFLEREYVKKRAGEEAGAEGAPVLLVKASLPTLQNPLTDLFAEALRRSMQLREAQIHELRELAQQGKCRLLFLLDAYDELQTKHQFKNLYMTNNLEQYRDQGAESAADPPDQGAVAPSWPKVIITTRTELLARHKEDYMHAFAPIETMGRHGRGTTEDPRELLLELRIAPFTDQVEPYINAKVALEVRRRFELRVGAIASLSKEDADALREEARKVCGEAHSSLLGAACEAVMVPGSRGKKGAVPKLEPQHAGLVPEGCQVASVLAAVLKEPPQDLNTRLEEFCRQQFTQSDERRIWFPDDYQKVLDAIPELRDLATTPFMVEIVTEILPEVQKRQTSDAAIKAALLLLLTEEATQVTWGCIQTWLRVPDRVGGDYPLLRRVQEALQNAGGVSGDHTSASLVERGCDALKELAALSATVTDALLGQHMLLAQPKLLEMAHIEVQAMQRKSHLGHSAAPARGPRDEVHGEEVHNVTGKVVDSVNGEVDSVMGEELQNVTGEEVDSVTGEEVQNVMGEEVDSAVDELLTHVEEEEAKEEYMRSRAIPFVLRSALRRSQVRRHGIYEVFVQRHLEREGRKANLTGRFAPGTVLHEGMQYARQLALAMVTENVSKVAVGASSQLFHRASVWDKFLPREGGLGELLGMAQKAAPVRLDNAVLTFIHKTVQEHLCAAALRDVLRQILRGLTVPLEQLAEQLALESRQDPSAQEKARDSSGAVATNGDATGEPAAGAGMKATAARRVDAVAETSGVARGVTGKPSAVQSEDRGRAAARALRKANEQLASSEWAQMDLHAEGVLRDFLADSFLDDPEFVEEVCFLAAWAERRCAGGRKAGAGSLEAGMLLDNVRVLLGGALPKRAGGTLLHAAAADGSYFAVARILEMWNKGHAPRDLLEQRDDEGRTPLFCAAQSGHAQVAAALLAAGVRRDARSKLRPQLRGLSAKQSALVDGRSHSVKSDQSATKYDHWVVGVPAAAPDEGRWRFEVKLELRRHSEWTSMPQIIFSAKEEQLIGVGYSIGWSTGDVKRAAWSDVPGYEKYKEWEGIPSESEHEWKEAFAKQGHHVGLNRWSFGLHSSGAWRSASMPALASADGGGSSADPLVLSDDASLGSGHLSIGMLLDCDQQMVYVAVGRDSDWRGVAQNWDAKRAPVFPALSCYGFIGEDRPPVWYAAQRGHLEVMRVLIEAGADLSVVDESNASLAHQAVAGGFVEVLRELEMQVRVAVVPGAECDAVSMTMKITGVDFSHADETGCTPAHEAVEKGHEAAARALLEAGAGVNAGTGQRPLHGAGVGGMVDFVRELVEAGAEVDAEDGEGRTALTVALAFGQEAVARALLEAGAGVNAGTGQRPLHAAAEKGMEEVVRELAGKGAEVDAEDGEGRTALTVALAFGQEAADSVAHAIAAHRAAGSSAMSAKLGADRGDDIRLLVDVTLDAAARCASAGPETRARLLCLLQSADRLLWAGVEPDVEGEDRSPHWQARLRAIRKVCGVPRAAERGPLGVALQELLMARVELRIWHLPRARREAQTAGAVFDLTLGAIKSVLTMKVDETLLRGVQRAAGLAAEAGYRALTAQCFTELAVQDQLAMLVRSLPAEGVKVKDGCAMVEEVEQALHSLQDQHFQRGDGDGAAWEPTPGRWEPKAAFAALLAELASGPVGSALHARAMPLPLLRRLCVGDADGDTLGLVDLMSLGLSAPPKGRSPAMLHLARWAQQLSNPGTLEGWREKGVEILNEELRRVAEEPRAALAGISGRLRVLGAGNALAQLGEKLRHGEAQARRAREVTLWKSEAEEILAECGRTVDTLRGVVQAAQAAVDTAKPAATRVTKLLQVLAGPGASFTPASALASLRRMVLLGSLAAERAHCADAPGAPPAEVIREAARAHLAAQLKDAMKTALLDEMLAKAIEGLKKDAAAAEKGCHTSWEELVLIEPSLEGAVARAEDGVIEAVRALRVELECGVAVIGAVVMIVPEANLGKRTNSTETKAMSDLVRQHAEAAPKLKCLWDSAMEDLKRGWRADLERACCERASIRAPAGNSGGPPAPSLKLEEAVEKIVGRIVDAFFPERTNEEEKDSLCALLDALDAAEESLRGTSTTPRVPARADAAKTVSDWKLAEFVGDAVAHANAALAVLKQLAGCLPRCDEELEHISDAIGEALHALTSTAPPKKSIFPWWNRGTHQLSAPQPADVAQGVSKLATLLTQLGATLLQWLEDPATATESAFAKEGENSAPPFVCLLRALEALRGISFLRLPKAAAGSSTAQEATKKLMQMRGLVEGVMEGLTEEERQLSQQVSQQVQDAANGMKVQAMSMLEAAVAQCGAEGAVKVVGDVCGAINSPVLGLVGDVARWFAAARPSEDMWRLREVAAFGALRLIHALQDGGEAAAAGGEELREAAASEEARKQRRKDSKRESEELLERARILELLRAAVLRCLAFEPEAAVRAVLANGEGLVAEMAAAAAGASGAEERGAVEDEARALAASQEERCGAWSATKDVVEQEMHTRLRALTELRLRAEKETDALQKQELLVQCREAHAALAQASSNVKDVSSTLGVLAEFLSSVDTKLHSIGVQLDELQAGVRVLGEDIRRLVGRPVLEELREQRERRAKQWEQLCDKVHIPIEGMKADENGEFVLDKQRSQAEDMLTLVRSEFLESEEKDVLLLSGPAGSGKSTFVRQLERHLESVLAKEYADVLLVMVSLPTLQNPVTDLFAEALRLKGLREAQIHELRDLVQAGEVRLMLLLDAYDELKPQSQFTNLYVSNSLEQFRRQELAQDGKASPTPRWAGPKVIITSRTELLMRDKLYASSFVPLEMDTNDKCDESQAMGFFLELRIVSFENKVDAYMHAKVALEVRRAFQLRVGALVPVSDEAALRLFEVARLKFSPGDENAECVKAACLAVAVAGGGEVLPERLTQLNNASKKLSTDGAQPFYQMALVLATVLKDSPADLDECLTAFAGEQARMGKEERIWQHADYRQTFDVIPELQELTTTPFMVEIVTEILPQLEAMQSTDASIKAKLLLLLDERATQLTWRQICTWRNEHDGDRAGQRAALHTPFLQRVQEALDGTAKGDRGGAELKALEELSIRVGDVLKEKKLVLEQPKLVAIARVQTKRWRGAMPDGQARQNVVGDGTDEAVDDAVEDVLEDLMIDAATEEEICGRVMRYVLRIALRRTKVRGSHIYRMFVERYVEREARKAATGGAHTADSVRREGRQYAQRLALEMVSESVSKVPIASDSELFHEESIWDPFLRGEGLLQAAQKAAPVLSDGTVLTFIHKTVQEYLCAAALRDILHRVFHDLAVPLKRLQEHLIQSTAPADSTTSEQRDASEREQKGRGAGGPRSAQGLSAGVRVGLEGSTQEDAAIMEKALLRVEQRLLKSVWARVDLRREDVVRDFLVDMFLDEPELVAEVRLLVTWVERRCKGGRLQRGEACEGGMLPENVRAVLGGALPKRDGGTLLHAAASEGSYFAVTMALEMIDAGLLEAVDAKGRTPLFCASQRGHAQVVAALRAAGAKHDARSKLQPSVRLVAVVPFTGIPQTYLWWPKVLDTDSGVCAWPECGCGFW</sequence>
<feature type="repeat" description="ANK" evidence="3">
    <location>
        <begin position="3328"/>
        <end position="3360"/>
    </location>
</feature>
<feature type="repeat" description="ANK" evidence="3">
    <location>
        <begin position="3479"/>
        <end position="3511"/>
    </location>
</feature>
<accession>A0AAE0EYW1</accession>
<dbReference type="Pfam" id="PF05729">
    <property type="entry name" value="NACHT"/>
    <property type="match status" value="2"/>
</dbReference>
<keyword evidence="4" id="KW-0175">Coiled coil</keyword>
<feature type="region of interest" description="Disordered" evidence="5">
    <location>
        <begin position="4546"/>
        <end position="4571"/>
    </location>
</feature>
<evidence type="ECO:0000256" key="5">
    <source>
        <dbReference type="SAM" id="MobiDB-lite"/>
    </source>
</evidence>
<protein>
    <recommendedName>
        <fullName evidence="6">NACHT domain-containing protein</fullName>
    </recommendedName>
</protein>
<feature type="repeat" description="ANK" evidence="3">
    <location>
        <begin position="3510"/>
        <end position="3542"/>
    </location>
</feature>
<keyword evidence="8" id="KW-1185">Reference proteome</keyword>
<dbReference type="InterPro" id="IPR036770">
    <property type="entry name" value="Ankyrin_rpt-contain_sf"/>
</dbReference>
<dbReference type="InterPro" id="IPR027417">
    <property type="entry name" value="P-loop_NTPase"/>
</dbReference>
<feature type="repeat" description="ANK" evidence="3">
    <location>
        <begin position="3446"/>
        <end position="3478"/>
    </location>
</feature>
<feature type="repeat" description="ANK" evidence="3">
    <location>
        <begin position="3415"/>
        <end position="3447"/>
    </location>
</feature>
<keyword evidence="2 3" id="KW-0040">ANK repeat</keyword>
<keyword evidence="1" id="KW-0677">Repeat</keyword>
<evidence type="ECO:0000256" key="4">
    <source>
        <dbReference type="SAM" id="Coils"/>
    </source>
</evidence>
<dbReference type="InterPro" id="IPR002110">
    <property type="entry name" value="Ankyrin_rpt"/>
</dbReference>
<dbReference type="PROSITE" id="PS50297">
    <property type="entry name" value="ANK_REP_REGION"/>
    <property type="match status" value="7"/>
</dbReference>
<feature type="repeat" description="ANK" evidence="3">
    <location>
        <begin position="5647"/>
        <end position="5679"/>
    </location>
</feature>
<evidence type="ECO:0000256" key="1">
    <source>
        <dbReference type="ARBA" id="ARBA00022737"/>
    </source>
</evidence>
<name>A0AAE0EYW1_9CHLO</name>
<evidence type="ECO:0000313" key="8">
    <source>
        <dbReference type="Proteomes" id="UP001190700"/>
    </source>
</evidence>
<dbReference type="SMART" id="SM00248">
    <property type="entry name" value="ANK"/>
    <property type="match status" value="8"/>
</dbReference>
<dbReference type="Gene3D" id="3.40.50.300">
    <property type="entry name" value="P-loop containing nucleotide triphosphate hydrolases"/>
    <property type="match status" value="2"/>
</dbReference>
<feature type="domain" description="NACHT" evidence="6">
    <location>
        <begin position="2150"/>
        <end position="2250"/>
    </location>
</feature>
<reference evidence="7 8" key="1">
    <citation type="journal article" date="2015" name="Genome Biol. Evol.">
        <title>Comparative Genomics of a Bacterivorous Green Alga Reveals Evolutionary Causalities and Consequences of Phago-Mixotrophic Mode of Nutrition.</title>
        <authorList>
            <person name="Burns J.A."/>
            <person name="Paasch A."/>
            <person name="Narechania A."/>
            <person name="Kim E."/>
        </authorList>
    </citation>
    <scope>NUCLEOTIDE SEQUENCE [LARGE SCALE GENOMIC DNA]</scope>
    <source>
        <strain evidence="7 8">PLY_AMNH</strain>
    </source>
</reference>
<proteinExistence type="predicted"/>
<dbReference type="Pfam" id="PF13637">
    <property type="entry name" value="Ank_4"/>
    <property type="match status" value="2"/>
</dbReference>
<feature type="repeat" description="ANK" evidence="3">
    <location>
        <begin position="3067"/>
        <end position="3099"/>
    </location>
</feature>
<dbReference type="SUPFAM" id="SSF48403">
    <property type="entry name" value="Ankyrin repeat"/>
    <property type="match status" value="3"/>
</dbReference>
<dbReference type="PANTHER" id="PTHR24198">
    <property type="entry name" value="ANKYRIN REPEAT AND PROTEIN KINASE DOMAIN-CONTAINING PROTEIN"/>
    <property type="match status" value="1"/>
</dbReference>
<evidence type="ECO:0000259" key="6">
    <source>
        <dbReference type="PROSITE" id="PS50837"/>
    </source>
</evidence>
<feature type="compositionally biased region" description="Basic and acidic residues" evidence="5">
    <location>
        <begin position="2116"/>
        <end position="2134"/>
    </location>
</feature>
<dbReference type="InterPro" id="IPR003593">
    <property type="entry name" value="AAA+_ATPase"/>
</dbReference>
<feature type="non-terminal residue" evidence="7">
    <location>
        <position position="5723"/>
    </location>
</feature>
<dbReference type="SUPFAM" id="SSF52540">
    <property type="entry name" value="P-loop containing nucleoside triphosphate hydrolases"/>
    <property type="match status" value="2"/>
</dbReference>
<comment type="caution">
    <text evidence="7">The sequence shown here is derived from an EMBL/GenBank/DDBJ whole genome shotgun (WGS) entry which is preliminary data.</text>
</comment>
<feature type="compositionally biased region" description="Basic and acidic residues" evidence="5">
    <location>
        <begin position="2869"/>
        <end position="2881"/>
    </location>
</feature>
<dbReference type="EMBL" id="LGRX02030813">
    <property type="protein sequence ID" value="KAK3245272.1"/>
    <property type="molecule type" value="Genomic_DNA"/>
</dbReference>
<evidence type="ECO:0000256" key="2">
    <source>
        <dbReference type="ARBA" id="ARBA00023043"/>
    </source>
</evidence>
<gene>
    <name evidence="7" type="ORF">CYMTET_45149</name>
</gene>